<accession>A0A1W1YHR0</accession>
<comment type="subcellular location">
    <subcellularLocation>
        <location evidence="2 9">Cytoplasm</location>
    </subcellularLocation>
</comment>
<dbReference type="EMBL" id="FWXY01000001">
    <property type="protein sequence ID" value="SMC35699.1"/>
    <property type="molecule type" value="Genomic_DNA"/>
</dbReference>
<evidence type="ECO:0000313" key="11">
    <source>
        <dbReference type="EMBL" id="SMC35699.1"/>
    </source>
</evidence>
<dbReference type="GO" id="GO:0008968">
    <property type="term" value="F:D-sedoheptulose 7-phosphate isomerase activity"/>
    <property type="evidence" value="ECO:0007669"/>
    <property type="project" value="UniProtKB-UniRule"/>
</dbReference>
<feature type="binding site" evidence="9">
    <location>
        <begin position="91"/>
        <end position="92"/>
    </location>
    <ligand>
        <name>substrate</name>
    </ligand>
</feature>
<dbReference type="PANTHER" id="PTHR30390">
    <property type="entry name" value="SEDOHEPTULOSE 7-PHOSPHATE ISOMERASE / DNAA INITIATOR-ASSOCIATING FACTOR FOR REPLICATION INITIATION"/>
    <property type="match status" value="1"/>
</dbReference>
<dbReference type="EC" id="5.3.1.28" evidence="9"/>
<dbReference type="InterPro" id="IPR035461">
    <property type="entry name" value="GmhA/DiaA"/>
</dbReference>
<keyword evidence="4 9" id="KW-0963">Cytoplasm</keyword>
<proteinExistence type="inferred from homology"/>
<dbReference type="InterPro" id="IPR001347">
    <property type="entry name" value="SIS_dom"/>
</dbReference>
<keyword evidence="12" id="KW-1185">Reference proteome</keyword>
<keyword evidence="5 9" id="KW-0479">Metal-binding</keyword>
<evidence type="ECO:0000256" key="8">
    <source>
        <dbReference type="ARBA" id="ARBA00023277"/>
    </source>
</evidence>
<gene>
    <name evidence="9" type="primary">gmhA</name>
    <name evidence="11" type="ORF">SAMN02746065_10134</name>
</gene>
<dbReference type="Proteomes" id="UP000192418">
    <property type="component" value="Unassembled WGS sequence"/>
</dbReference>
<dbReference type="InterPro" id="IPR046348">
    <property type="entry name" value="SIS_dom_sf"/>
</dbReference>
<dbReference type="GO" id="GO:2001061">
    <property type="term" value="P:D-glycero-D-manno-heptose 7-phosphate biosynthetic process"/>
    <property type="evidence" value="ECO:0007669"/>
    <property type="project" value="UniProtKB-UniPathway"/>
</dbReference>
<dbReference type="GO" id="GO:0008270">
    <property type="term" value="F:zinc ion binding"/>
    <property type="evidence" value="ECO:0007669"/>
    <property type="project" value="UniProtKB-UniRule"/>
</dbReference>
<feature type="binding site" evidence="9">
    <location>
        <position position="168"/>
    </location>
    <ligand>
        <name>substrate</name>
    </ligand>
</feature>
<dbReference type="AlphaFoldDB" id="A0A1W1YHR0"/>
<comment type="similarity">
    <text evidence="3 9">Belongs to the SIS family. GmhA subfamily.</text>
</comment>
<sequence>MKKSILDTLEKSIQVKTEFINHHAGAVEKCAVHMAETFKNGGKLLLFGNGGSAADAQHIAAEFINRFQMERPPLPALALTTDTSVITSIGNDYSFEDIFHKQVQALGCPHDMALGITTSGSSPNVIKAVKTAKKQGLTVIGFSGNRGELKELADFPFCVPSTVTARIQETHILLAHILCDLTEQLLFNHPQCP</sequence>
<keyword evidence="7 9" id="KW-0413">Isomerase</keyword>
<evidence type="ECO:0000256" key="7">
    <source>
        <dbReference type="ARBA" id="ARBA00023235"/>
    </source>
</evidence>
<comment type="function">
    <text evidence="9">Catalyzes the isomerization of sedoheptulose 7-phosphate in D-glycero-D-manno-heptose 7-phosphate.</text>
</comment>
<keyword evidence="6 9" id="KW-0862">Zinc</keyword>
<evidence type="ECO:0000256" key="6">
    <source>
        <dbReference type="ARBA" id="ARBA00022833"/>
    </source>
</evidence>
<dbReference type="SUPFAM" id="SSF53697">
    <property type="entry name" value="SIS domain"/>
    <property type="match status" value="1"/>
</dbReference>
<dbReference type="OrthoDB" id="9810929at2"/>
<dbReference type="STRING" id="1121400.SAMN02746065_10134"/>
<dbReference type="PANTHER" id="PTHR30390:SF6">
    <property type="entry name" value="DNAA INITIATOR-ASSOCIATING PROTEIN DIAA"/>
    <property type="match status" value="1"/>
</dbReference>
<evidence type="ECO:0000256" key="5">
    <source>
        <dbReference type="ARBA" id="ARBA00022723"/>
    </source>
</evidence>
<protein>
    <recommendedName>
        <fullName evidence="9">Phosphoheptose isomerase</fullName>
        <ecNumber evidence="9">5.3.1.28</ecNumber>
    </recommendedName>
    <alternativeName>
        <fullName evidence="9">Sedoheptulose 7-phosphate isomerase</fullName>
    </alternativeName>
</protein>
<dbReference type="Pfam" id="PF13580">
    <property type="entry name" value="SIS_2"/>
    <property type="match status" value="1"/>
</dbReference>
<dbReference type="CDD" id="cd05006">
    <property type="entry name" value="SIS_GmhA"/>
    <property type="match status" value="1"/>
</dbReference>
<dbReference type="InterPro" id="IPR004515">
    <property type="entry name" value="Phosphoheptose_Isoase"/>
</dbReference>
<dbReference type="UniPathway" id="UPA00041">
    <property type="reaction ID" value="UER00436"/>
</dbReference>
<dbReference type="Gene3D" id="3.40.50.10490">
    <property type="entry name" value="Glucose-6-phosphate isomerase like protein, domain 1"/>
    <property type="match status" value="1"/>
</dbReference>
<feature type="binding site" evidence="9">
    <location>
        <position position="62"/>
    </location>
    <ligand>
        <name>substrate</name>
    </ligand>
</feature>
<dbReference type="GO" id="GO:0005975">
    <property type="term" value="P:carbohydrate metabolic process"/>
    <property type="evidence" value="ECO:0007669"/>
    <property type="project" value="UniProtKB-UniRule"/>
</dbReference>
<dbReference type="HAMAP" id="MF_00067">
    <property type="entry name" value="GmhA"/>
    <property type="match status" value="1"/>
</dbReference>
<evidence type="ECO:0000256" key="1">
    <source>
        <dbReference type="ARBA" id="ARBA00000348"/>
    </source>
</evidence>
<feature type="binding site" evidence="9">
    <location>
        <position position="62"/>
    </location>
    <ligand>
        <name>Zn(2+)</name>
        <dbReference type="ChEBI" id="CHEBI:29105"/>
    </ligand>
</feature>
<comment type="pathway">
    <text evidence="9">Carbohydrate biosynthesis; D-glycero-D-manno-heptose 7-phosphate biosynthesis; D-glycero-alpha-D-manno-heptose 7-phosphate and D-glycero-beta-D-manno-heptose 7-phosphate from sedoheptulose 7-phosphate: step 1/1.</text>
</comment>
<feature type="binding site" evidence="9">
    <location>
        <position position="58"/>
    </location>
    <ligand>
        <name>Zn(2+)</name>
        <dbReference type="ChEBI" id="CHEBI:29105"/>
    </ligand>
</feature>
<evidence type="ECO:0000259" key="10">
    <source>
        <dbReference type="PROSITE" id="PS51464"/>
    </source>
</evidence>
<feature type="binding site" evidence="9">
    <location>
        <position position="168"/>
    </location>
    <ligand>
        <name>Zn(2+)</name>
        <dbReference type="ChEBI" id="CHEBI:29105"/>
    </ligand>
</feature>
<keyword evidence="8 9" id="KW-0119">Carbohydrate metabolism</keyword>
<dbReference type="RefSeq" id="WP_084066362.1">
    <property type="nucleotide sequence ID" value="NZ_FWXY01000001.1"/>
</dbReference>
<dbReference type="GO" id="GO:0097367">
    <property type="term" value="F:carbohydrate derivative binding"/>
    <property type="evidence" value="ECO:0007669"/>
    <property type="project" value="InterPro"/>
</dbReference>
<name>A0A1W1YHR0_9BACT</name>
<comment type="catalytic activity">
    <reaction evidence="1 9">
        <text>2 D-sedoheptulose 7-phosphate = D-glycero-alpha-D-manno-heptose 7-phosphate + D-glycero-beta-D-manno-heptose 7-phosphate</text>
        <dbReference type="Rhea" id="RHEA:27489"/>
        <dbReference type="ChEBI" id="CHEBI:57483"/>
        <dbReference type="ChEBI" id="CHEBI:60203"/>
        <dbReference type="ChEBI" id="CHEBI:60204"/>
        <dbReference type="EC" id="5.3.1.28"/>
    </reaction>
</comment>
<dbReference type="InterPro" id="IPR050099">
    <property type="entry name" value="SIS_GmhA/DiaA_subfam"/>
</dbReference>
<feature type="binding site" evidence="9">
    <location>
        <position position="122"/>
    </location>
    <ligand>
        <name>substrate</name>
    </ligand>
</feature>
<dbReference type="GO" id="GO:0005737">
    <property type="term" value="C:cytoplasm"/>
    <property type="evidence" value="ECO:0007669"/>
    <property type="project" value="UniProtKB-SubCell"/>
</dbReference>
<reference evidence="11 12" key="1">
    <citation type="submission" date="2017-04" db="EMBL/GenBank/DDBJ databases">
        <authorList>
            <person name="Afonso C.L."/>
            <person name="Miller P.J."/>
            <person name="Scott M.A."/>
            <person name="Spackman E."/>
            <person name="Goraichik I."/>
            <person name="Dimitrov K.M."/>
            <person name="Suarez D.L."/>
            <person name="Swayne D.E."/>
        </authorList>
    </citation>
    <scope>NUCLEOTIDE SEQUENCE [LARGE SCALE GENOMIC DNA]</scope>
    <source>
        <strain evidence="11 12">DSM 3385</strain>
    </source>
</reference>
<evidence type="ECO:0000256" key="3">
    <source>
        <dbReference type="ARBA" id="ARBA00009894"/>
    </source>
</evidence>
<evidence type="ECO:0000256" key="2">
    <source>
        <dbReference type="ARBA" id="ARBA00004496"/>
    </source>
</evidence>
<dbReference type="PROSITE" id="PS51464">
    <property type="entry name" value="SIS"/>
    <property type="match status" value="1"/>
</dbReference>
<feature type="domain" description="SIS" evidence="10">
    <location>
        <begin position="34"/>
        <end position="192"/>
    </location>
</feature>
<evidence type="ECO:0000256" key="4">
    <source>
        <dbReference type="ARBA" id="ARBA00022490"/>
    </source>
</evidence>
<feature type="binding site" evidence="9">
    <location>
        <begin position="49"/>
        <end position="51"/>
    </location>
    <ligand>
        <name>substrate</name>
    </ligand>
</feature>
<comment type="miscellaneous">
    <text evidence="9">The reaction produces a racemic mixture of D-glycero-alpha-D-manno-heptose 7-phosphate and D-glycero-beta-D-manno-heptose 7-phosphate.</text>
</comment>
<evidence type="ECO:0000313" key="12">
    <source>
        <dbReference type="Proteomes" id="UP000192418"/>
    </source>
</evidence>
<comment type="cofactor">
    <cofactor evidence="9">
        <name>Zn(2+)</name>
        <dbReference type="ChEBI" id="CHEBI:29105"/>
    </cofactor>
    <text evidence="9">Binds 1 zinc ion per subunit.</text>
</comment>
<feature type="binding site" evidence="9">
    <location>
        <position position="176"/>
    </location>
    <ligand>
        <name>Zn(2+)</name>
        <dbReference type="ChEBI" id="CHEBI:29105"/>
    </ligand>
</feature>
<feature type="binding site" evidence="9">
    <location>
        <begin position="117"/>
        <end position="119"/>
    </location>
    <ligand>
        <name>substrate</name>
    </ligand>
</feature>
<organism evidence="11 12">
    <name type="scientific">Desulfocicer vacuolatum DSM 3385</name>
    <dbReference type="NCBI Taxonomy" id="1121400"/>
    <lineage>
        <taxon>Bacteria</taxon>
        <taxon>Pseudomonadati</taxon>
        <taxon>Thermodesulfobacteriota</taxon>
        <taxon>Desulfobacteria</taxon>
        <taxon>Desulfobacterales</taxon>
        <taxon>Desulfobacteraceae</taxon>
        <taxon>Desulfocicer</taxon>
    </lineage>
</organism>
<evidence type="ECO:0000256" key="9">
    <source>
        <dbReference type="HAMAP-Rule" id="MF_00067"/>
    </source>
</evidence>